<feature type="region of interest" description="Disordered" evidence="7">
    <location>
        <begin position="430"/>
        <end position="449"/>
    </location>
</feature>
<dbReference type="GO" id="GO:0046983">
    <property type="term" value="F:protein dimerization activity"/>
    <property type="evidence" value="ECO:0007669"/>
    <property type="project" value="InterPro"/>
</dbReference>
<evidence type="ECO:0008006" key="12">
    <source>
        <dbReference type="Google" id="ProtNLM"/>
    </source>
</evidence>
<evidence type="ECO:0000313" key="11">
    <source>
        <dbReference type="Proteomes" id="UP000694571"/>
    </source>
</evidence>
<dbReference type="InterPro" id="IPR013767">
    <property type="entry name" value="PAS_fold"/>
</dbReference>
<organism evidence="10 11">
    <name type="scientific">Sus scrofa</name>
    <name type="common">Pig</name>
    <dbReference type="NCBI Taxonomy" id="9823"/>
    <lineage>
        <taxon>Eukaryota</taxon>
        <taxon>Metazoa</taxon>
        <taxon>Chordata</taxon>
        <taxon>Craniata</taxon>
        <taxon>Vertebrata</taxon>
        <taxon>Euteleostomi</taxon>
        <taxon>Mammalia</taxon>
        <taxon>Eutheria</taxon>
        <taxon>Laurasiatheria</taxon>
        <taxon>Artiodactyla</taxon>
        <taxon>Suina</taxon>
        <taxon>Suidae</taxon>
        <taxon>Sus</taxon>
    </lineage>
</organism>
<keyword evidence="6" id="KW-0539">Nucleus</keyword>
<dbReference type="CDD" id="cd00130">
    <property type="entry name" value="PAS"/>
    <property type="match status" value="2"/>
</dbReference>
<dbReference type="SUPFAM" id="SSF55785">
    <property type="entry name" value="PYP-like sensor domain (PAS domain)"/>
    <property type="match status" value="2"/>
</dbReference>
<keyword evidence="2" id="KW-0805">Transcription regulation</keyword>
<keyword evidence="3" id="KW-0238">DNA-binding</keyword>
<feature type="compositionally biased region" description="Polar residues" evidence="7">
    <location>
        <begin position="872"/>
        <end position="882"/>
    </location>
</feature>
<dbReference type="PANTHER" id="PTHR10649">
    <property type="entry name" value="ARYL HYDROCARBON RECEPTOR"/>
    <property type="match status" value="1"/>
</dbReference>
<name>A0A8D1M5J2_PIG</name>
<reference evidence="10" key="1">
    <citation type="submission" date="2025-08" db="UniProtKB">
        <authorList>
            <consortium name="Ensembl"/>
        </authorList>
    </citation>
    <scope>IDENTIFICATION</scope>
</reference>
<evidence type="ECO:0000259" key="8">
    <source>
        <dbReference type="PROSITE" id="PS50112"/>
    </source>
</evidence>
<dbReference type="SMART" id="SM00353">
    <property type="entry name" value="HLH"/>
    <property type="match status" value="1"/>
</dbReference>
<dbReference type="Pfam" id="PF08447">
    <property type="entry name" value="PAS_3"/>
    <property type="match status" value="1"/>
</dbReference>
<evidence type="ECO:0000256" key="5">
    <source>
        <dbReference type="ARBA" id="ARBA00023163"/>
    </source>
</evidence>
<dbReference type="Ensembl" id="ENSSSCT00050043477.1">
    <property type="protein sequence ID" value="ENSSSCP00050017945.1"/>
    <property type="gene ID" value="ENSSSCG00050032385.1"/>
</dbReference>
<dbReference type="Pfam" id="PF00989">
    <property type="entry name" value="PAS"/>
    <property type="match status" value="1"/>
</dbReference>
<dbReference type="InterPro" id="IPR036638">
    <property type="entry name" value="HLH_DNA-bd_sf"/>
</dbReference>
<dbReference type="GO" id="GO:0003677">
    <property type="term" value="F:DNA binding"/>
    <property type="evidence" value="ECO:0007669"/>
    <property type="project" value="UniProtKB-KW"/>
</dbReference>
<evidence type="ECO:0000256" key="7">
    <source>
        <dbReference type="SAM" id="MobiDB-lite"/>
    </source>
</evidence>
<feature type="domain" description="BHLH" evidence="9">
    <location>
        <begin position="21"/>
        <end position="74"/>
    </location>
</feature>
<dbReference type="FunFam" id="3.30.450.20:FF:000035">
    <property type="entry name" value="Aryl hydrocarbon receptor"/>
    <property type="match status" value="1"/>
</dbReference>
<feature type="region of interest" description="Disordered" evidence="7">
    <location>
        <begin position="764"/>
        <end position="812"/>
    </location>
</feature>
<dbReference type="Gene3D" id="4.10.280.10">
    <property type="entry name" value="Helix-loop-helix DNA-binding domain"/>
    <property type="match status" value="1"/>
</dbReference>
<dbReference type="PROSITE" id="PS50112">
    <property type="entry name" value="PAS"/>
    <property type="match status" value="1"/>
</dbReference>
<feature type="compositionally biased region" description="Polar residues" evidence="7">
    <location>
        <begin position="768"/>
        <end position="777"/>
    </location>
</feature>
<dbReference type="InterPro" id="IPR039091">
    <property type="entry name" value="AHR/AHRR"/>
</dbReference>
<dbReference type="GO" id="GO:0006805">
    <property type="term" value="P:xenobiotic metabolic process"/>
    <property type="evidence" value="ECO:0007669"/>
    <property type="project" value="InterPro"/>
</dbReference>
<feature type="compositionally biased region" description="Low complexity" evidence="7">
    <location>
        <begin position="857"/>
        <end position="871"/>
    </location>
</feature>
<dbReference type="Gene3D" id="3.30.450.20">
    <property type="entry name" value="PAS domain"/>
    <property type="match status" value="2"/>
</dbReference>
<evidence type="ECO:0000256" key="6">
    <source>
        <dbReference type="ARBA" id="ARBA00023242"/>
    </source>
</evidence>
<evidence type="ECO:0000256" key="1">
    <source>
        <dbReference type="ARBA" id="ARBA00004123"/>
    </source>
</evidence>
<evidence type="ECO:0000313" key="10">
    <source>
        <dbReference type="Ensembl" id="ENSSSCP00050017945.1"/>
    </source>
</evidence>
<dbReference type="SUPFAM" id="SSF47459">
    <property type="entry name" value="HLH, helix-loop-helix DNA-binding domain"/>
    <property type="match status" value="1"/>
</dbReference>
<dbReference type="GO" id="GO:0005634">
    <property type="term" value="C:nucleus"/>
    <property type="evidence" value="ECO:0007669"/>
    <property type="project" value="UniProtKB-SubCell"/>
</dbReference>
<dbReference type="CDD" id="cd19696">
    <property type="entry name" value="bHLH-PAS_AhR_like"/>
    <property type="match status" value="1"/>
</dbReference>
<keyword evidence="4" id="KW-0010">Activator</keyword>
<dbReference type="PANTHER" id="PTHR10649:SF17">
    <property type="entry name" value="ARYL HYDROCARBON RECEPTOR 2"/>
    <property type="match status" value="1"/>
</dbReference>
<dbReference type="FunFam" id="3.30.450.20:FF:000019">
    <property type="entry name" value="Aryl hydrocarbon receptor 1"/>
    <property type="match status" value="1"/>
</dbReference>
<dbReference type="Pfam" id="PF00010">
    <property type="entry name" value="HLH"/>
    <property type="match status" value="1"/>
</dbReference>
<evidence type="ECO:0000256" key="2">
    <source>
        <dbReference type="ARBA" id="ARBA00023015"/>
    </source>
</evidence>
<feature type="domain" description="PAS" evidence="8">
    <location>
        <begin position="88"/>
        <end position="142"/>
    </location>
</feature>
<keyword evidence="5" id="KW-0804">Transcription</keyword>
<sequence>MAEEGGTMITFLFPLSPKLLPPEGAKSNPSKRHRDRLNQELSKLSRLLPFPEDVRARLDKLSILRLIVGYLKVKSYFTGKWQLWFKTKALDGFLVAVSEDGYVFYVSPTVQDYLGFHQSDVIHQSVFELLHKEDRALFQSQLLWPPGTAPISREGDGAPTDNPQHLPLEDPAYLERSFVCRFRCLLDNSSGFLELNFHGHLKFLPGQNNRSEDGILESPQLTLFAIATPHQPLTILELQSKTVLFQTKHKLDFTPVACDSRAKAVLGYTDSELCRQGSGYQFIHAADAAHCAENHVRMMRTGESGLTVFRLLTKRAGWLWVQSNARLLFRDGRPDGIVARQRALTDAEGEDHLRKRALRLPFTLATGEAILYESSLPGPLTALPASKRTRARQGAPTGQDPVCPASLLGAVVQDGSTYLACIPPTPQGSLLERWGSHDKREDKEEEDSSLLTLESLLEKDMEEEPSLCSTLQHLGVANLHQRQWGQAFLRADADPAGPQNCCLLPPSRGRSLSSEREVLSHSSENVCSSLPACTTAPQTLKPLSSLDTGQLTMPLTMEVSPLQDGDTVPSCPQAHTQHFPTSGPALQSPLQWQLGHSPAAPLNWGVCKKPTVFGFVPPPKPLSHSQSAQLFQPSHTPSLPLGGTIPGHLALPGRGNLDFCEESTHRAPARSDHCQEPLIASDHTSFVNPYGTCSLDSIWGFHIQGQPEVVPGQVGAGKEAGQAPPDRFSRAWSTMADPCLLWTGPASDIPPNLCRGRPLSVYGALGSPQHTPGSQEQPPHALSGSPACPSQVLPHGPLATRDSYGADSGPVTKQQQWVQMGLQTQGTCKQVREGIPSVQQLGGCVRAAIPQAPQLSPLLSSESISPGTGSSQGNSPAEPTRQSKNRLAVPAPCAVGRQQVQSSPALPPCPPVPAWPPPSTQGGHNFQVGVGTQGPGDLWANLNVSPQPASRGGGCAGQAGPRCGVAVRLQCGDMWRDFANILMITIDVGQVRPAKTGMALPLENPDFNPISPPAAFCSQLAVSWTSLRHLNTCV</sequence>
<dbReference type="AlphaFoldDB" id="A0A8D1M5J2"/>
<dbReference type="InterPro" id="IPR035965">
    <property type="entry name" value="PAS-like_dom_sf"/>
</dbReference>
<evidence type="ECO:0000256" key="4">
    <source>
        <dbReference type="ARBA" id="ARBA00023159"/>
    </source>
</evidence>
<evidence type="ECO:0000256" key="3">
    <source>
        <dbReference type="ARBA" id="ARBA00023125"/>
    </source>
</evidence>
<dbReference type="InterPro" id="IPR000014">
    <property type="entry name" value="PAS"/>
</dbReference>
<comment type="subcellular location">
    <subcellularLocation>
        <location evidence="1">Nucleus</location>
    </subcellularLocation>
</comment>
<proteinExistence type="predicted"/>
<dbReference type="GO" id="GO:0030522">
    <property type="term" value="P:intracellular receptor signaling pathway"/>
    <property type="evidence" value="ECO:0007669"/>
    <property type="project" value="UniProtKB-ARBA"/>
</dbReference>
<protein>
    <recommendedName>
        <fullName evidence="12">Aryl hydrocarbon receptor</fullName>
    </recommendedName>
</protein>
<evidence type="ECO:0000259" key="9">
    <source>
        <dbReference type="PROSITE" id="PS50888"/>
    </source>
</evidence>
<dbReference type="InterPro" id="IPR013655">
    <property type="entry name" value="PAS_fold_3"/>
</dbReference>
<dbReference type="Proteomes" id="UP000694571">
    <property type="component" value="Unplaced"/>
</dbReference>
<dbReference type="GO" id="GO:0006355">
    <property type="term" value="P:regulation of DNA-templated transcription"/>
    <property type="evidence" value="ECO:0007669"/>
    <property type="project" value="InterPro"/>
</dbReference>
<dbReference type="PROSITE" id="PS50888">
    <property type="entry name" value="BHLH"/>
    <property type="match status" value="1"/>
</dbReference>
<feature type="region of interest" description="Disordered" evidence="7">
    <location>
        <begin position="857"/>
        <end position="886"/>
    </location>
</feature>
<dbReference type="InterPro" id="IPR011598">
    <property type="entry name" value="bHLH_dom"/>
</dbReference>
<dbReference type="SMART" id="SM00091">
    <property type="entry name" value="PAS"/>
    <property type="match status" value="2"/>
</dbReference>
<accession>A0A8D1M5J2</accession>